<sequence length="69" mass="7100">MKIISQAAIICSSLPFLGCVLGTLFDLLSSSPADSAADPGENASNDVGTASNAAAQRHFRQLQHIRGAS</sequence>
<dbReference type="EMBL" id="CM031811">
    <property type="protein sequence ID" value="KAG6659994.1"/>
    <property type="molecule type" value="Genomic_DNA"/>
</dbReference>
<evidence type="ECO:0000313" key="2">
    <source>
        <dbReference type="Proteomes" id="UP000811609"/>
    </source>
</evidence>
<proteinExistence type="predicted"/>
<gene>
    <name evidence="1" type="ORF">CIPAW_03G074700</name>
</gene>
<evidence type="ECO:0000313" key="1">
    <source>
        <dbReference type="EMBL" id="KAG6659994.1"/>
    </source>
</evidence>
<protein>
    <submittedName>
        <fullName evidence="1">Uncharacterized protein</fullName>
    </submittedName>
</protein>
<comment type="caution">
    <text evidence="1">The sequence shown here is derived from an EMBL/GenBank/DDBJ whole genome shotgun (WGS) entry which is preliminary data.</text>
</comment>
<reference evidence="1" key="1">
    <citation type="submission" date="2020-12" db="EMBL/GenBank/DDBJ databases">
        <title>WGS assembly of Carya illinoinensis cv. Pawnee.</title>
        <authorList>
            <person name="Platts A."/>
            <person name="Shu S."/>
            <person name="Wright S."/>
            <person name="Barry K."/>
            <person name="Edger P."/>
            <person name="Pires J.C."/>
            <person name="Schmutz J."/>
        </authorList>
    </citation>
    <scope>NUCLEOTIDE SEQUENCE</scope>
    <source>
        <tissue evidence="1">Leaf</tissue>
    </source>
</reference>
<dbReference type="AlphaFoldDB" id="A0A8T1R0X3"/>
<name>A0A8T1R0X3_CARIL</name>
<accession>A0A8T1R0X3</accession>
<organism evidence="1 2">
    <name type="scientific">Carya illinoinensis</name>
    <name type="common">Pecan</name>
    <dbReference type="NCBI Taxonomy" id="32201"/>
    <lineage>
        <taxon>Eukaryota</taxon>
        <taxon>Viridiplantae</taxon>
        <taxon>Streptophyta</taxon>
        <taxon>Embryophyta</taxon>
        <taxon>Tracheophyta</taxon>
        <taxon>Spermatophyta</taxon>
        <taxon>Magnoliopsida</taxon>
        <taxon>eudicotyledons</taxon>
        <taxon>Gunneridae</taxon>
        <taxon>Pentapetalae</taxon>
        <taxon>rosids</taxon>
        <taxon>fabids</taxon>
        <taxon>Fagales</taxon>
        <taxon>Juglandaceae</taxon>
        <taxon>Carya</taxon>
    </lineage>
</organism>
<keyword evidence="2" id="KW-1185">Reference proteome</keyword>
<dbReference type="Proteomes" id="UP000811609">
    <property type="component" value="Chromosome 3"/>
</dbReference>